<feature type="transmembrane region" description="Helical" evidence="8">
    <location>
        <begin position="559"/>
        <end position="580"/>
    </location>
</feature>
<dbReference type="GO" id="GO:0015606">
    <property type="term" value="F:spermidine transmembrane transporter activity"/>
    <property type="evidence" value="ECO:0007669"/>
    <property type="project" value="TreeGrafter"/>
</dbReference>
<feature type="transmembrane region" description="Helical" evidence="8">
    <location>
        <begin position="460"/>
        <end position="481"/>
    </location>
</feature>
<feature type="transmembrane region" description="Helical" evidence="8">
    <location>
        <begin position="394"/>
        <end position="419"/>
    </location>
</feature>
<comment type="subcellular location">
    <subcellularLocation>
        <location evidence="1">Membrane</location>
        <topology evidence="1">Multi-pass membrane protein</topology>
    </subcellularLocation>
</comment>
<dbReference type="GO" id="GO:0015489">
    <property type="term" value="F:putrescine transmembrane transporter activity"/>
    <property type="evidence" value="ECO:0007669"/>
    <property type="project" value="TreeGrafter"/>
</dbReference>
<keyword evidence="6 8" id="KW-0472">Membrane</keyword>
<sequence length="669" mass="73533">MVEPILGQAYGYCYILVLAAGFAALMIFITKILSKLLGEKQNSERFTTSGRNTSSGLIASAVVSSWTWPGTLLTSSGMAYSYGICGGAWYSFAFTIQITFFAVLALEIKRKAPGAHTILEIVKARFGKVAHWIMLFYALGTNVIISAMLLLGGCQAINVITGMHLVAAAMLLPIGVFVFTVMGGLKSTFISDWFHTIIIYLVIIISIFNTFTRSEKIGSIDRMYEMLVEVAETHPSAGYKGSYLTWTNKTALLNGWNIVIGGFSTVFCDPSYSQKAIAARPKSSMFGYFLGGLCWLVIPLALSLASSLANLALVNDPTSPTYPNLVPTTLVNEGIPMLYGLFMTLGKSGCAAGLLMIWLAATSATSAELIGFSSVVTYDVYRAYINPKASGKQLVNVTHICVTLFAIAMGGLTVLFNYIGITISWIISFIGVILGPGVFAFTLSLFWSRMTKFSIIIGPPLASIIALIGWCASAKSFYGAVNKDTLGEQYSCAVGNFIGLFGSLIFIIVISLLKPDKKPYDFETLDENFVAADDATVEEATAMKIKDPNEKRELKIYSFYSQIIAWSLFFILIFLIPMPMYGQNYIYSKKFFRGWVVIVMIWLLIAATIIILLPVYQSRNTLRKLWDISRGKQERIEKELLSAQPSHVIEGLEEVIEINVEVNSKEREA</sequence>
<protein>
    <submittedName>
        <fullName evidence="9">LAMI_0E00100g1_1</fullName>
    </submittedName>
</protein>
<feature type="transmembrane region" description="Helical" evidence="8">
    <location>
        <begin position="592"/>
        <end position="616"/>
    </location>
</feature>
<evidence type="ECO:0000256" key="6">
    <source>
        <dbReference type="ARBA" id="ARBA00023136"/>
    </source>
</evidence>
<evidence type="ECO:0000256" key="4">
    <source>
        <dbReference type="ARBA" id="ARBA00022692"/>
    </source>
</evidence>
<evidence type="ECO:0000256" key="8">
    <source>
        <dbReference type="SAM" id="Phobius"/>
    </source>
</evidence>
<accession>A0A1G4JHV7</accession>
<dbReference type="InterPro" id="IPR038377">
    <property type="entry name" value="Na/Glc_symporter_sf"/>
</dbReference>
<dbReference type="Proteomes" id="UP000191024">
    <property type="component" value="Chromosome E"/>
</dbReference>
<dbReference type="Gene3D" id="1.20.1730.10">
    <property type="entry name" value="Sodium/glucose cotransporter"/>
    <property type="match status" value="1"/>
</dbReference>
<keyword evidence="5 8" id="KW-1133">Transmembrane helix</keyword>
<evidence type="ECO:0000313" key="10">
    <source>
        <dbReference type="Proteomes" id="UP000191024"/>
    </source>
</evidence>
<dbReference type="OrthoDB" id="6132759at2759"/>
<dbReference type="STRING" id="1230905.A0A1G4JHV7"/>
<dbReference type="InterPro" id="IPR031155">
    <property type="entry name" value="DUR"/>
</dbReference>
<comment type="similarity">
    <text evidence="2 7">Belongs to the sodium:solute symporter (SSF) (TC 2.A.21) family.</text>
</comment>
<organism evidence="9 10">
    <name type="scientific">Lachancea mirantina</name>
    <dbReference type="NCBI Taxonomy" id="1230905"/>
    <lineage>
        <taxon>Eukaryota</taxon>
        <taxon>Fungi</taxon>
        <taxon>Dikarya</taxon>
        <taxon>Ascomycota</taxon>
        <taxon>Saccharomycotina</taxon>
        <taxon>Saccharomycetes</taxon>
        <taxon>Saccharomycetales</taxon>
        <taxon>Saccharomycetaceae</taxon>
        <taxon>Lachancea</taxon>
    </lineage>
</organism>
<evidence type="ECO:0000256" key="1">
    <source>
        <dbReference type="ARBA" id="ARBA00004141"/>
    </source>
</evidence>
<dbReference type="InterPro" id="IPR001734">
    <property type="entry name" value="Na/solute_symporter"/>
</dbReference>
<evidence type="ECO:0000256" key="7">
    <source>
        <dbReference type="RuleBase" id="RU362091"/>
    </source>
</evidence>
<keyword evidence="10" id="KW-1185">Reference proteome</keyword>
<dbReference type="PROSITE" id="PS50283">
    <property type="entry name" value="NA_SOLUT_SYMP_3"/>
    <property type="match status" value="1"/>
</dbReference>
<evidence type="ECO:0000256" key="5">
    <source>
        <dbReference type="ARBA" id="ARBA00022989"/>
    </source>
</evidence>
<feature type="transmembrane region" description="Helical" evidence="8">
    <location>
        <begin position="6"/>
        <end position="29"/>
    </location>
</feature>
<gene>
    <name evidence="9" type="ORF">LAMI_0E00100G</name>
</gene>
<evidence type="ECO:0000256" key="3">
    <source>
        <dbReference type="ARBA" id="ARBA00022448"/>
    </source>
</evidence>
<feature type="transmembrane region" description="Helical" evidence="8">
    <location>
        <begin position="88"/>
        <end position="108"/>
    </location>
</feature>
<dbReference type="EMBL" id="LT598465">
    <property type="protein sequence ID" value="SCU89994.1"/>
    <property type="molecule type" value="Genomic_DNA"/>
</dbReference>
<dbReference type="PANTHER" id="PTHR46154:SF4">
    <property type="entry name" value="UREA ACTIVE TRANSPORTER"/>
    <property type="match status" value="1"/>
</dbReference>
<dbReference type="GO" id="GO:0015204">
    <property type="term" value="F:urea transmembrane transporter activity"/>
    <property type="evidence" value="ECO:0007669"/>
    <property type="project" value="InterPro"/>
</dbReference>
<dbReference type="PANTHER" id="PTHR46154">
    <property type="match status" value="1"/>
</dbReference>
<feature type="transmembrane region" description="Helical" evidence="8">
    <location>
        <begin position="193"/>
        <end position="211"/>
    </location>
</feature>
<name>A0A1G4JHV7_9SACH</name>
<proteinExistence type="inferred from homology"/>
<evidence type="ECO:0000256" key="2">
    <source>
        <dbReference type="ARBA" id="ARBA00006434"/>
    </source>
</evidence>
<feature type="transmembrane region" description="Helical" evidence="8">
    <location>
        <begin position="129"/>
        <end position="151"/>
    </location>
</feature>
<evidence type="ECO:0000313" key="9">
    <source>
        <dbReference type="EMBL" id="SCU89994.1"/>
    </source>
</evidence>
<dbReference type="CDD" id="cd11476">
    <property type="entry name" value="SLC5sbd_DUR3"/>
    <property type="match status" value="1"/>
</dbReference>
<feature type="transmembrane region" description="Helical" evidence="8">
    <location>
        <begin position="493"/>
        <end position="513"/>
    </location>
</feature>
<keyword evidence="3" id="KW-0813">Transport</keyword>
<feature type="transmembrane region" description="Helical" evidence="8">
    <location>
        <begin position="157"/>
        <end position="181"/>
    </location>
</feature>
<feature type="transmembrane region" description="Helical" evidence="8">
    <location>
        <begin position="288"/>
        <end position="314"/>
    </location>
</feature>
<dbReference type="AlphaFoldDB" id="A0A1G4JHV7"/>
<feature type="transmembrane region" description="Helical" evidence="8">
    <location>
        <begin position="425"/>
        <end position="448"/>
    </location>
</feature>
<keyword evidence="4 8" id="KW-0812">Transmembrane</keyword>
<dbReference type="GO" id="GO:0005886">
    <property type="term" value="C:plasma membrane"/>
    <property type="evidence" value="ECO:0007669"/>
    <property type="project" value="TreeGrafter"/>
</dbReference>
<dbReference type="Pfam" id="PF00474">
    <property type="entry name" value="SSF"/>
    <property type="match status" value="1"/>
</dbReference>
<reference evidence="9 10" key="1">
    <citation type="submission" date="2016-03" db="EMBL/GenBank/DDBJ databases">
        <authorList>
            <person name="Devillers H."/>
        </authorList>
    </citation>
    <scope>NUCLEOTIDE SEQUENCE [LARGE SCALE GENOMIC DNA]</scope>
    <source>
        <strain evidence="9">CBS 11717</strain>
    </source>
</reference>